<comment type="caution">
    <text evidence="2">The sequence shown here is derived from an EMBL/GenBank/DDBJ whole genome shotgun (WGS) entry which is preliminary data.</text>
</comment>
<keyword evidence="3" id="KW-1185">Reference proteome</keyword>
<reference evidence="2 3" key="1">
    <citation type="submission" date="2014-05" db="EMBL/GenBank/DDBJ databases">
        <title>De novo Genome Sequence of Spirocheata sp.</title>
        <authorList>
            <person name="Shivani Y."/>
            <person name="Subhash Y."/>
            <person name="Tushar L."/>
            <person name="Sasikala C."/>
            <person name="Ramana C.V."/>
        </authorList>
    </citation>
    <scope>NUCLEOTIDE SEQUENCE [LARGE SCALE GENOMIC DNA]</scope>
    <source>
        <strain evidence="2 3">JC230</strain>
    </source>
</reference>
<dbReference type="OrthoDB" id="353788at2"/>
<dbReference type="eggNOG" id="ENOG5033T4C">
    <property type="taxonomic scope" value="Bacteria"/>
</dbReference>
<dbReference type="EMBL" id="JNUP01000023">
    <property type="protein sequence ID" value="KGE73586.1"/>
    <property type="molecule type" value="Genomic_DNA"/>
</dbReference>
<organism evidence="2 3">
    <name type="scientific">Spirochaeta lutea</name>
    <dbReference type="NCBI Taxonomy" id="1480694"/>
    <lineage>
        <taxon>Bacteria</taxon>
        <taxon>Pseudomonadati</taxon>
        <taxon>Spirochaetota</taxon>
        <taxon>Spirochaetia</taxon>
        <taxon>Spirochaetales</taxon>
        <taxon>Spirochaetaceae</taxon>
        <taxon>Spirochaeta</taxon>
    </lineage>
</organism>
<dbReference type="AlphaFoldDB" id="A0A098R1D1"/>
<evidence type="ECO:0000313" key="2">
    <source>
        <dbReference type="EMBL" id="KGE73586.1"/>
    </source>
</evidence>
<accession>A0A098R1D1</accession>
<feature type="region of interest" description="Disordered" evidence="1">
    <location>
        <begin position="531"/>
        <end position="578"/>
    </location>
</feature>
<name>A0A098R1D1_9SPIO</name>
<gene>
    <name evidence="2" type="ORF">DC28_02745</name>
</gene>
<protein>
    <submittedName>
        <fullName evidence="2">Uncharacterized protein</fullName>
    </submittedName>
</protein>
<dbReference type="Proteomes" id="UP000029692">
    <property type="component" value="Unassembled WGS sequence"/>
</dbReference>
<evidence type="ECO:0000313" key="3">
    <source>
        <dbReference type="Proteomes" id="UP000029692"/>
    </source>
</evidence>
<proteinExistence type="predicted"/>
<evidence type="ECO:0000256" key="1">
    <source>
        <dbReference type="SAM" id="MobiDB-lite"/>
    </source>
</evidence>
<dbReference type="RefSeq" id="WP_037545484.1">
    <property type="nucleotide sequence ID" value="NZ_JNUP01000023.1"/>
</dbReference>
<sequence length="690" mass="79531">MALEQEVIRLLTAYMHRNETGSVSYSQFLSFLERHLTQNDLDKPELNTLRNDTHRVLSGVLRKLDKNGVIQLERPNNQPLLIVMPGFFRTYLERQYTQVLQQPETPFLTEDRISLSIPEELIQAVNIKTDFIALVEEARASSLSEENGEVRDNDQNSKGRPLVRLLFPDGLPSIIASKNLIASQMVVACVQKIRHYLISQKNLAYIKQKITPIFHGREIAVKDFLQQILTSPDQSAKTVLQATDFSFQFWTHLSTNIIKEFAQKQDKLVEEQNYCQAAYLIGYYSVYCKGIEQKKKDTQTALKQISLALRKPPYAFTISEIHALTDEKGLPLVGRCSKEEINAFIASQLKSRDGKQLPNLMRTKLPSGKEYYVAYESVPTIIMQQLPKAQKGFRDFYLYSWQSAMLADMELETIKEEQALYNHLEERLKERFPLLYSVLTYQHVYLISQEPTTSADIRHYLLSLINIKEQNLKPYNELLGIDHKKLLHDVHMLLPFWMVVPVVKQIVSFFRRLFLGKEYLKNTIGNSFDHEGQQSISKGDLKVSDSRSPVKTRKRIGSEPSSQRGRDSDPQSPAKTVKHQQQAFKDSIKQLEQDFLIPGKNLDQSMKTLIERWNPLIDPGAKKNLVEDVNSMCRDFLRGLKISYRKAPPTGADIKEMAARLAGNPTFDRIRDRDSLRDYIELYVIKLLSR</sequence>